<evidence type="ECO:0000256" key="4">
    <source>
        <dbReference type="ARBA" id="ARBA00023052"/>
    </source>
</evidence>
<dbReference type="Proteomes" id="UP000779809">
    <property type="component" value="Unassembled WGS sequence"/>
</dbReference>
<feature type="region of interest" description="Disordered" evidence="5">
    <location>
        <begin position="1"/>
        <end position="28"/>
    </location>
</feature>
<feature type="domain" description="Transketolase-like pyrimidine-binding" evidence="6">
    <location>
        <begin position="394"/>
        <end position="584"/>
    </location>
</feature>
<dbReference type="InterPro" id="IPR001017">
    <property type="entry name" value="DH_E1"/>
</dbReference>
<evidence type="ECO:0000313" key="7">
    <source>
        <dbReference type="EMBL" id="MBI2678667.1"/>
    </source>
</evidence>
<dbReference type="SMART" id="SM00861">
    <property type="entry name" value="Transket_pyr"/>
    <property type="match status" value="1"/>
</dbReference>
<dbReference type="GO" id="GO:0016624">
    <property type="term" value="F:oxidoreductase activity, acting on the aldehyde or oxo group of donors, disulfide as acceptor"/>
    <property type="evidence" value="ECO:0007669"/>
    <property type="project" value="InterPro"/>
</dbReference>
<dbReference type="AlphaFoldDB" id="A0A932A8X4"/>
<dbReference type="Gene3D" id="3.40.50.920">
    <property type="match status" value="1"/>
</dbReference>
<evidence type="ECO:0000259" key="6">
    <source>
        <dbReference type="SMART" id="SM00861"/>
    </source>
</evidence>
<comment type="cofactor">
    <cofactor evidence="1">
        <name>thiamine diphosphate</name>
        <dbReference type="ChEBI" id="CHEBI:58937"/>
    </cofactor>
</comment>
<organism evidence="7 8">
    <name type="scientific">Candidatus Korobacter versatilis</name>
    <dbReference type="NCBI Taxonomy" id="658062"/>
    <lineage>
        <taxon>Bacteria</taxon>
        <taxon>Pseudomonadati</taxon>
        <taxon>Acidobacteriota</taxon>
        <taxon>Terriglobia</taxon>
        <taxon>Terriglobales</taxon>
        <taxon>Candidatus Korobacteraceae</taxon>
        <taxon>Candidatus Korobacter</taxon>
    </lineage>
</organism>
<dbReference type="CDD" id="cd02000">
    <property type="entry name" value="TPP_E1_PDC_ADC_BCADC"/>
    <property type="match status" value="1"/>
</dbReference>
<feature type="compositionally biased region" description="Basic and acidic residues" evidence="5">
    <location>
        <begin position="1"/>
        <end position="12"/>
    </location>
</feature>
<comment type="function">
    <text evidence="2">E1 component of the 2-oxoglutarate dehydrogenase (OGDH) complex which catalyzes the decarboxylation of 2-oxoglutarate, the first step in the conversion of 2-oxoglutarate to succinyl-CoA and CO(2).</text>
</comment>
<evidence type="ECO:0000256" key="1">
    <source>
        <dbReference type="ARBA" id="ARBA00001964"/>
    </source>
</evidence>
<sequence length="734" mass="81583">MATTKAEPKPAPKAEQPPQKGEAKAERTWQGLTRKQLVDMYRLMFLSRRMDDREILLKRQQKIYFQISGAGHEALLVAAAAALKPGYDWFYPYYRDRALCLALGMSPYEQLLEAVGAADDPNSGGRQMPSHWGHKKLNIVTQSSPTGTQFLQAVGCAEAGRFFAQHPEAAKKHEGDYRAFKDVIFHADEVVYVSCGEGTTSQGEFWEAMNTASNLKLPVLFLVEDNGYAISVPVEVQTAGGNVSKLVAGFPNFHFAECDGTDPVASYAALSKAVDHCRAGKGPAFVHGQVIRPYSHSLSDDERLYRPDSERQKDAARDPITRMQMFMIRENILEEKEINALEKAVDDEIQEATDRALAAALPAPGSWTQQIYSPDVDPSSGPFANEPAKDGGDKTMADLITACLRDEMRRDERVVVFGEDVADCSRKDYLEQKQVKGKGGVFKLTAGLQTEFGCERVFNSPLAEANIVGRTTGMATRGLKPVPEVQFFDYIWPAMQQLRNELPLIRWRSNGNFTSPAVIRVAIGGYLTGGAIYHSQCGESLFTHTPGMRVVFPSNALDANGLLRTAIRCDDPVLFFEHKRLYREPFGRAPYPGPDYMVPFGKARTWKEGTDITVVTYGAVVPRALQAAQKIEREEGVSVELLDLRTLNPYDWEAIAESVRKTNRVIVAHEDTLSWGYGAEIAARIADELFEDLDAPVRRVAAKDTFVAYQPQLEDEILPQAEDVYRAMSELAKF</sequence>
<evidence type="ECO:0000256" key="2">
    <source>
        <dbReference type="ARBA" id="ARBA00003906"/>
    </source>
</evidence>
<dbReference type="CDD" id="cd07036">
    <property type="entry name" value="TPP_PYR_E1-PDHc-beta_like"/>
    <property type="match status" value="1"/>
</dbReference>
<keyword evidence="4" id="KW-0786">Thiamine pyrophosphate</keyword>
<dbReference type="Gene3D" id="3.40.50.970">
    <property type="match status" value="2"/>
</dbReference>
<dbReference type="SUPFAM" id="SSF52518">
    <property type="entry name" value="Thiamin diphosphate-binding fold (THDP-binding)"/>
    <property type="match status" value="2"/>
</dbReference>
<keyword evidence="3" id="KW-0560">Oxidoreductase</keyword>
<dbReference type="InterPro" id="IPR033248">
    <property type="entry name" value="Transketolase_C"/>
</dbReference>
<dbReference type="FunFam" id="3.40.50.970:FF:000001">
    <property type="entry name" value="Pyruvate dehydrogenase E1 beta subunit"/>
    <property type="match status" value="1"/>
</dbReference>
<comment type="caution">
    <text evidence="7">The sequence shown here is derived from an EMBL/GenBank/DDBJ whole genome shotgun (WGS) entry which is preliminary data.</text>
</comment>
<dbReference type="PANTHER" id="PTHR43257:SF2">
    <property type="entry name" value="PYRUVATE DEHYDROGENASE E1 COMPONENT SUBUNIT BETA"/>
    <property type="match status" value="1"/>
</dbReference>
<dbReference type="InterPro" id="IPR009014">
    <property type="entry name" value="Transketo_C/PFOR_II"/>
</dbReference>
<reference evidence="7" key="1">
    <citation type="submission" date="2020-07" db="EMBL/GenBank/DDBJ databases">
        <title>Huge and variable diversity of episymbiotic CPR bacteria and DPANN archaea in groundwater ecosystems.</title>
        <authorList>
            <person name="He C.Y."/>
            <person name="Keren R."/>
            <person name="Whittaker M."/>
            <person name="Farag I.F."/>
            <person name="Doudna J."/>
            <person name="Cate J.H.D."/>
            <person name="Banfield J.F."/>
        </authorList>
    </citation>
    <scope>NUCLEOTIDE SEQUENCE</scope>
    <source>
        <strain evidence="7">NC_groundwater_580_Pr5_B-0.1um_64_19</strain>
    </source>
</reference>
<dbReference type="Pfam" id="PF02779">
    <property type="entry name" value="Transket_pyr"/>
    <property type="match status" value="1"/>
</dbReference>
<dbReference type="SUPFAM" id="SSF52922">
    <property type="entry name" value="TK C-terminal domain-like"/>
    <property type="match status" value="1"/>
</dbReference>
<feature type="region of interest" description="Disordered" evidence="5">
    <location>
        <begin position="373"/>
        <end position="392"/>
    </location>
</feature>
<proteinExistence type="predicted"/>
<evidence type="ECO:0000313" key="8">
    <source>
        <dbReference type="Proteomes" id="UP000779809"/>
    </source>
</evidence>
<evidence type="ECO:0000256" key="5">
    <source>
        <dbReference type="SAM" id="MobiDB-lite"/>
    </source>
</evidence>
<dbReference type="EMBL" id="JACPNR010000009">
    <property type="protein sequence ID" value="MBI2678667.1"/>
    <property type="molecule type" value="Genomic_DNA"/>
</dbReference>
<protein>
    <submittedName>
        <fullName evidence="7">Dehydrogenase E1 component subunit alpha/beta</fullName>
    </submittedName>
</protein>
<gene>
    <name evidence="7" type="ORF">HYX28_07775</name>
</gene>
<dbReference type="Pfam" id="PF00676">
    <property type="entry name" value="E1_dh"/>
    <property type="match status" value="1"/>
</dbReference>
<dbReference type="PANTHER" id="PTHR43257">
    <property type="entry name" value="PYRUVATE DEHYDROGENASE E1 COMPONENT BETA SUBUNIT"/>
    <property type="match status" value="1"/>
</dbReference>
<dbReference type="Pfam" id="PF02780">
    <property type="entry name" value="Transketolase_C"/>
    <property type="match status" value="1"/>
</dbReference>
<dbReference type="FunFam" id="3.40.50.920:FF:000001">
    <property type="entry name" value="Pyruvate dehydrogenase E1 beta subunit"/>
    <property type="match status" value="1"/>
</dbReference>
<dbReference type="InterPro" id="IPR005475">
    <property type="entry name" value="Transketolase-like_Pyr-bd"/>
</dbReference>
<accession>A0A932A8X4</accession>
<name>A0A932A8X4_9BACT</name>
<evidence type="ECO:0000256" key="3">
    <source>
        <dbReference type="ARBA" id="ARBA00023002"/>
    </source>
</evidence>
<dbReference type="InterPro" id="IPR029061">
    <property type="entry name" value="THDP-binding"/>
</dbReference>